<evidence type="ECO:0000313" key="2">
    <source>
        <dbReference type="EMBL" id="UUX51017.1"/>
    </source>
</evidence>
<name>A0A9J7AX63_9PROT</name>
<feature type="domain" description="VOC" evidence="1">
    <location>
        <begin position="2"/>
        <end position="115"/>
    </location>
</feature>
<accession>A0A9J7AX63</accession>
<keyword evidence="3" id="KW-1185">Reference proteome</keyword>
<reference evidence="2" key="1">
    <citation type="submission" date="2022-08" db="EMBL/GenBank/DDBJ databases">
        <title>Nisaea acidiphila sp. nov., isolated from a marine algal debris and emended description of the genus Nisaea Urios et al. 2008.</title>
        <authorList>
            <person name="Kwon K."/>
        </authorList>
    </citation>
    <scope>NUCLEOTIDE SEQUENCE</scope>
    <source>
        <strain evidence="2">MEBiC11861</strain>
    </source>
</reference>
<proteinExistence type="predicted"/>
<organism evidence="2 3">
    <name type="scientific">Nisaea acidiphila</name>
    <dbReference type="NCBI Taxonomy" id="1862145"/>
    <lineage>
        <taxon>Bacteria</taxon>
        <taxon>Pseudomonadati</taxon>
        <taxon>Pseudomonadota</taxon>
        <taxon>Alphaproteobacteria</taxon>
        <taxon>Rhodospirillales</taxon>
        <taxon>Thalassobaculaceae</taxon>
        <taxon>Nisaea</taxon>
    </lineage>
</organism>
<dbReference type="InterPro" id="IPR029068">
    <property type="entry name" value="Glyas_Bleomycin-R_OHBP_Dase"/>
</dbReference>
<dbReference type="InterPro" id="IPR037523">
    <property type="entry name" value="VOC_core"/>
</dbReference>
<dbReference type="Gene3D" id="3.10.180.10">
    <property type="entry name" value="2,3-Dihydroxybiphenyl 1,2-Dioxygenase, domain 1"/>
    <property type="match status" value="1"/>
</dbReference>
<dbReference type="EMBL" id="CP102480">
    <property type="protein sequence ID" value="UUX51017.1"/>
    <property type="molecule type" value="Genomic_DNA"/>
</dbReference>
<sequence>MTVKRIVANIAAPDVEKTARFYKELFGLELKMDLGWIATLGSDESMRVQFSLMREGGSGAPVPDISIEVDDLDAMVEKVRGAGYETEYGPADEPWGVRRFYLRDPEGRLVNVLTHL</sequence>
<dbReference type="AlphaFoldDB" id="A0A9J7AX63"/>
<dbReference type="Proteomes" id="UP001060336">
    <property type="component" value="Chromosome"/>
</dbReference>
<gene>
    <name evidence="2" type="ORF">NUH88_04830</name>
</gene>
<evidence type="ECO:0000259" key="1">
    <source>
        <dbReference type="PROSITE" id="PS51819"/>
    </source>
</evidence>
<dbReference type="Pfam" id="PF00903">
    <property type="entry name" value="Glyoxalase"/>
    <property type="match status" value="1"/>
</dbReference>
<dbReference type="KEGG" id="naci:NUH88_04830"/>
<protein>
    <submittedName>
        <fullName evidence="2">VOC family protein</fullName>
    </submittedName>
</protein>
<dbReference type="InterPro" id="IPR004360">
    <property type="entry name" value="Glyas_Fos-R_dOase_dom"/>
</dbReference>
<dbReference type="PROSITE" id="PS51819">
    <property type="entry name" value="VOC"/>
    <property type="match status" value="1"/>
</dbReference>
<dbReference type="RefSeq" id="WP_257770288.1">
    <property type="nucleotide sequence ID" value="NZ_CP102480.1"/>
</dbReference>
<evidence type="ECO:0000313" key="3">
    <source>
        <dbReference type="Proteomes" id="UP001060336"/>
    </source>
</evidence>
<dbReference type="SUPFAM" id="SSF54593">
    <property type="entry name" value="Glyoxalase/Bleomycin resistance protein/Dihydroxybiphenyl dioxygenase"/>
    <property type="match status" value="1"/>
</dbReference>